<dbReference type="InterPro" id="IPR005171">
    <property type="entry name" value="Cyt_c_oxidase_su4_prok"/>
</dbReference>
<organism evidence="7">
    <name type="scientific">Metalysinibacillus saudimassiliensis</name>
    <dbReference type="NCBI Taxonomy" id="1461583"/>
    <lineage>
        <taxon>Bacteria</taxon>
        <taxon>Bacillati</taxon>
        <taxon>Bacillota</taxon>
        <taxon>Bacilli</taxon>
        <taxon>Bacillales</taxon>
        <taxon>Caryophanaceae</taxon>
        <taxon>Metalysinibacillus</taxon>
    </lineage>
</organism>
<dbReference type="EMBL" id="LN483074">
    <property type="protein sequence ID" value="CEA02511.1"/>
    <property type="molecule type" value="Genomic_DNA"/>
</dbReference>
<gene>
    <name evidence="7" type="primary">caaD</name>
    <name evidence="7" type="ORF">BN1050_01281</name>
</gene>
<evidence type="ECO:0000256" key="5">
    <source>
        <dbReference type="ARBA" id="ARBA00023136"/>
    </source>
</evidence>
<reference evidence="7" key="1">
    <citation type="submission" date="2014-07" db="EMBL/GenBank/DDBJ databases">
        <authorList>
            <person name="Urmite Genomes Urmite Genomes"/>
        </authorList>
    </citation>
    <scope>NUCLEOTIDE SEQUENCE</scope>
    <source>
        <strain evidence="7">13S34_air</strain>
    </source>
</reference>
<evidence type="ECO:0000313" key="7">
    <source>
        <dbReference type="EMBL" id="CEA02511.1"/>
    </source>
</evidence>
<feature type="transmembrane region" description="Helical" evidence="6">
    <location>
        <begin position="30"/>
        <end position="49"/>
    </location>
</feature>
<name>A0A078MCQ2_9BACL</name>
<evidence type="ECO:0000256" key="6">
    <source>
        <dbReference type="SAM" id="Phobius"/>
    </source>
</evidence>
<keyword evidence="4 6" id="KW-1133">Transmembrane helix</keyword>
<evidence type="ECO:0000256" key="1">
    <source>
        <dbReference type="ARBA" id="ARBA00004651"/>
    </source>
</evidence>
<feature type="transmembrane region" description="Helical" evidence="6">
    <location>
        <begin position="88"/>
        <end position="112"/>
    </location>
</feature>
<protein>
    <submittedName>
        <fullName evidence="7">Cytochrome c oxidase subunit 4B</fullName>
    </submittedName>
</protein>
<keyword evidence="5 6" id="KW-0472">Membrane</keyword>
<evidence type="ECO:0000256" key="3">
    <source>
        <dbReference type="ARBA" id="ARBA00022692"/>
    </source>
</evidence>
<sequence length="113" mass="13144">MAHDTPVVTRSAEQQKYYRANTKQYMQRQVTNFAIMIFLTLIAFASVMAGFSKTLILPLILLLAGIQVVLQLYAFMHMEEKEAHEMGVITMFMWTGAFFAFMMFLAFVTIIWW</sequence>
<proteinExistence type="predicted"/>
<dbReference type="GO" id="GO:0005886">
    <property type="term" value="C:plasma membrane"/>
    <property type="evidence" value="ECO:0007669"/>
    <property type="project" value="UniProtKB-SubCell"/>
</dbReference>
<keyword evidence="2" id="KW-1003">Cell membrane</keyword>
<dbReference type="PATRIC" id="fig|1461583.4.peg.1240"/>
<dbReference type="Pfam" id="PF03626">
    <property type="entry name" value="COX4_pro"/>
    <property type="match status" value="1"/>
</dbReference>
<comment type="subcellular location">
    <subcellularLocation>
        <location evidence="1">Cell membrane</location>
        <topology evidence="1">Multi-pass membrane protein</topology>
    </subcellularLocation>
</comment>
<dbReference type="AlphaFoldDB" id="A0A078MCQ2"/>
<feature type="transmembrane region" description="Helical" evidence="6">
    <location>
        <begin position="55"/>
        <end position="76"/>
    </location>
</feature>
<evidence type="ECO:0000256" key="4">
    <source>
        <dbReference type="ARBA" id="ARBA00022989"/>
    </source>
</evidence>
<keyword evidence="3 6" id="KW-0812">Transmembrane</keyword>
<dbReference type="HOGENOM" id="CLU_140945_3_0_9"/>
<accession>A0A078MCQ2</accession>
<evidence type="ECO:0000256" key="2">
    <source>
        <dbReference type="ARBA" id="ARBA00022475"/>
    </source>
</evidence>